<keyword evidence="5 9" id="KW-0472">Membrane</keyword>
<evidence type="ECO:0000256" key="7">
    <source>
        <dbReference type="ARBA" id="ARBA00029447"/>
    </source>
</evidence>
<organism evidence="12 13">
    <name type="scientific">Vibrio cidicii</name>
    <dbReference type="NCBI Taxonomy" id="1763883"/>
    <lineage>
        <taxon>Bacteria</taxon>
        <taxon>Pseudomonadati</taxon>
        <taxon>Pseudomonadota</taxon>
        <taxon>Gammaproteobacteria</taxon>
        <taxon>Vibrionales</taxon>
        <taxon>Vibrionaceae</taxon>
        <taxon>Vibrio</taxon>
    </lineage>
</organism>
<dbReference type="SUPFAM" id="SSF103190">
    <property type="entry name" value="Sensory domain-like"/>
    <property type="match status" value="1"/>
</dbReference>
<dbReference type="InterPro" id="IPR004090">
    <property type="entry name" value="Chemotax_Me-accpt_rcpt"/>
</dbReference>
<keyword evidence="13" id="KW-1185">Reference proteome</keyword>
<sequence>MEWLRQQALGTQLKVVIFFVLSLTSVMMGATTYYRASQTLVAQSVADAQSQLAMLSIQLRDQYQGYLLQAKRFNSVLLDSYLPNLTPSPTLQELGQSQYAELLSDGQPLTANFEPFDRFTAATGAVATLFAPTQKGDFVRIATSLRDHNQERAFATRLGREHPAFKNILSHRAYQAVVSLFGSRYLTYYHPVVQGNKVVAISFVGLPLDEVMDEVFAGLKNVVWGDTGYTIVLDAAIGHEGRYLLHPIFDETENIQTLVLPDGSRPFSHLFRQEEGVITYPFEMSNGKVDVKHMAFIRVPDWNWMIMGGAFESELGKESHAFLRSLAWQFSVGGIVLFVILTWYINRTFKPLSSLTLALTNLGTGDFTQHFDRDEVTGRNELRLLSHAAKAMTDSMRSMVQSAQHAALEGASSASDIDAMSQEVTQHVSGVKSELTQMISAIDQLAISSQEIASQIEHLSGGILEVESLTQAGTSSLGRGIATVHRVVAEQRALNEKVQGLNSQADRIRSVIHIIGEVAEQTNLLALNAAIEAARAGEAGRGFAVVADEVRSLAAKTQGSISDIERIVTALVLEVSEASTSMHLVTEQGEEMVKQLVTTQSDIKHIGQYMNTSSSQAQSIAATTEEQAQATTSLSEQAAAIDVLSEQVELAVGESKHRANALVETTSTLSAVLAKFRT</sequence>
<reference evidence="12 13" key="1">
    <citation type="submission" date="2015-12" db="EMBL/GenBank/DDBJ databases">
        <authorList>
            <person name="Tarr C.L."/>
            <person name="Gladney L.M."/>
        </authorList>
    </citation>
    <scope>NUCLEOTIDE SEQUENCE [LARGE SCALE GENOMIC DNA]</scope>
    <source>
        <strain evidence="12 13">1048-83</strain>
    </source>
</reference>
<evidence type="ECO:0000259" key="11">
    <source>
        <dbReference type="PROSITE" id="PS50885"/>
    </source>
</evidence>
<evidence type="ECO:0000313" key="12">
    <source>
        <dbReference type="EMBL" id="KYN85064.1"/>
    </source>
</evidence>
<evidence type="ECO:0000256" key="9">
    <source>
        <dbReference type="SAM" id="Phobius"/>
    </source>
</evidence>
<dbReference type="Proteomes" id="UP000075609">
    <property type="component" value="Unassembled WGS sequence"/>
</dbReference>
<dbReference type="Gene3D" id="1.10.287.950">
    <property type="entry name" value="Methyl-accepting chemotaxis protein"/>
    <property type="match status" value="1"/>
</dbReference>
<dbReference type="EMBL" id="LOBP01000152">
    <property type="protein sequence ID" value="KYN85064.1"/>
    <property type="molecule type" value="Genomic_DNA"/>
</dbReference>
<feature type="transmembrane region" description="Helical" evidence="9">
    <location>
        <begin position="15"/>
        <end position="34"/>
    </location>
</feature>
<evidence type="ECO:0000256" key="1">
    <source>
        <dbReference type="ARBA" id="ARBA00004141"/>
    </source>
</evidence>
<evidence type="ECO:0000256" key="5">
    <source>
        <dbReference type="ARBA" id="ARBA00023136"/>
    </source>
</evidence>
<evidence type="ECO:0000259" key="10">
    <source>
        <dbReference type="PROSITE" id="PS50111"/>
    </source>
</evidence>
<proteinExistence type="inferred from homology"/>
<feature type="domain" description="Methyl-accepting transducer" evidence="10">
    <location>
        <begin position="406"/>
        <end position="642"/>
    </location>
</feature>
<dbReference type="InterPro" id="IPR029151">
    <property type="entry name" value="Sensor-like_sf"/>
</dbReference>
<dbReference type="PROSITE" id="PS50885">
    <property type="entry name" value="HAMP"/>
    <property type="match status" value="1"/>
</dbReference>
<dbReference type="RefSeq" id="WP_061900307.1">
    <property type="nucleotide sequence ID" value="NZ_LOBP01000152.1"/>
</dbReference>
<dbReference type="SMART" id="SM00283">
    <property type="entry name" value="MA"/>
    <property type="match status" value="1"/>
</dbReference>
<comment type="caution">
    <text evidence="12">The sequence shown here is derived from an EMBL/GenBank/DDBJ whole genome shotgun (WGS) entry which is preliminary data.</text>
</comment>
<dbReference type="Pfam" id="PF00015">
    <property type="entry name" value="MCPsignal"/>
    <property type="match status" value="1"/>
</dbReference>
<comment type="similarity">
    <text evidence="7">Belongs to the methyl-accepting chemotaxis (MCP) protein family.</text>
</comment>
<protein>
    <recommendedName>
        <fullName evidence="14">Chemotaxis protein</fullName>
    </recommendedName>
</protein>
<evidence type="ECO:0000256" key="2">
    <source>
        <dbReference type="ARBA" id="ARBA00004533"/>
    </source>
</evidence>
<dbReference type="Gene3D" id="3.30.450.20">
    <property type="entry name" value="PAS domain"/>
    <property type="match status" value="1"/>
</dbReference>
<name>A0ABR5VZU8_9VIBR</name>
<evidence type="ECO:0000256" key="8">
    <source>
        <dbReference type="PROSITE-ProRule" id="PRU00284"/>
    </source>
</evidence>
<dbReference type="PRINTS" id="PR00260">
    <property type="entry name" value="CHEMTRNSDUCR"/>
</dbReference>
<gene>
    <name evidence="12" type="ORF">ATY35_16990</name>
</gene>
<evidence type="ECO:0008006" key="14">
    <source>
        <dbReference type="Google" id="ProtNLM"/>
    </source>
</evidence>
<keyword evidence="6 8" id="KW-0807">Transducer</keyword>
<evidence type="ECO:0000256" key="3">
    <source>
        <dbReference type="ARBA" id="ARBA00022692"/>
    </source>
</evidence>
<dbReference type="PANTHER" id="PTHR32089:SF119">
    <property type="entry name" value="METHYL-ACCEPTING CHEMOTAXIS PROTEIN CTPL"/>
    <property type="match status" value="1"/>
</dbReference>
<dbReference type="PANTHER" id="PTHR32089">
    <property type="entry name" value="METHYL-ACCEPTING CHEMOTAXIS PROTEIN MCPB"/>
    <property type="match status" value="1"/>
</dbReference>
<keyword evidence="3 9" id="KW-0812">Transmembrane</keyword>
<dbReference type="PROSITE" id="PS50111">
    <property type="entry name" value="CHEMOTAXIS_TRANSDUC_2"/>
    <property type="match status" value="1"/>
</dbReference>
<accession>A0ABR5VZU8</accession>
<dbReference type="CDD" id="cd11386">
    <property type="entry name" value="MCP_signal"/>
    <property type="match status" value="1"/>
</dbReference>
<evidence type="ECO:0000256" key="6">
    <source>
        <dbReference type="ARBA" id="ARBA00023224"/>
    </source>
</evidence>
<evidence type="ECO:0000256" key="4">
    <source>
        <dbReference type="ARBA" id="ARBA00022989"/>
    </source>
</evidence>
<comment type="subcellular location">
    <subcellularLocation>
        <location evidence="2">Cell inner membrane</location>
    </subcellularLocation>
    <subcellularLocation>
        <location evidence="1">Membrane</location>
        <topology evidence="1">Multi-pass membrane protein</topology>
    </subcellularLocation>
</comment>
<dbReference type="InterPro" id="IPR003660">
    <property type="entry name" value="HAMP_dom"/>
</dbReference>
<dbReference type="InterPro" id="IPR033462">
    <property type="entry name" value="Cache_3-Cache_2"/>
</dbReference>
<feature type="transmembrane region" description="Helical" evidence="9">
    <location>
        <begin position="326"/>
        <end position="345"/>
    </location>
</feature>
<dbReference type="InterPro" id="IPR004089">
    <property type="entry name" value="MCPsignal_dom"/>
</dbReference>
<dbReference type="SUPFAM" id="SSF58104">
    <property type="entry name" value="Methyl-accepting chemotaxis protein (MCP) signaling domain"/>
    <property type="match status" value="1"/>
</dbReference>
<feature type="domain" description="HAMP" evidence="11">
    <location>
        <begin position="346"/>
        <end position="401"/>
    </location>
</feature>
<dbReference type="Pfam" id="PF17201">
    <property type="entry name" value="Cache_3-Cache_2"/>
    <property type="match status" value="1"/>
</dbReference>
<evidence type="ECO:0000313" key="13">
    <source>
        <dbReference type="Proteomes" id="UP000075609"/>
    </source>
</evidence>
<keyword evidence="4 9" id="KW-1133">Transmembrane helix</keyword>
<dbReference type="Pfam" id="PF00672">
    <property type="entry name" value="HAMP"/>
    <property type="match status" value="1"/>
</dbReference>
<dbReference type="CDD" id="cd06225">
    <property type="entry name" value="HAMP"/>
    <property type="match status" value="1"/>
</dbReference>